<dbReference type="SMART" id="SM00560">
    <property type="entry name" value="LamGL"/>
    <property type="match status" value="1"/>
</dbReference>
<dbReference type="InterPro" id="IPR013320">
    <property type="entry name" value="ConA-like_dom_sf"/>
</dbReference>
<feature type="signal peptide" evidence="3">
    <location>
        <begin position="1"/>
        <end position="31"/>
    </location>
</feature>
<sequence>MISQPFRFPRAVHVGTASVLMLALASAPAAASDPPPEPVAAWSFDAGSGDVVVDETGGGHDGVVEGGTWGPGRIGGGLHIDGYDDGVLVEDESADLGMDATMSIEARINLTDQGTVQKIVERAGNYGLRISADGRIGFRWEDQWRFSQLLDWEEGRWYHVAVTYDGDEVTFYRDGAARGTATTTRTATVEPGTVYLGRGIPDWERTLYGTLDEVALYDEALTADQVRAHYDAAPAETDQAPQMGAVRMSADQVEALTMVELTADIDASVANPDDPNLIDVQAQVRRPGGEVVTVPGFLYQDFRLDGERVVESGAPAWTARYTPPEPGTYQVRMHVTTDGGAAASPWQDLSVTPAADDARGFVTVNPDNPRYFQFERTAETFFPMGVNLDIPVLTRLGNHHAEPDSRYHGLFGDDITSPAEGASPENLYAVYDEYRRAIVSLAEAGGNAVRLRLDSWWLPLEIDSDHPIPGYPDGVPGFDVGRYHAANAWIADQVVELAEQHGLYVTPVTWNQHSPWGGSAYATPGGENEQLTDRRLRYQVARWSYSTHMYGWSFFNETRLDMTTPFYTEAIEDLRATDPNPHLVFNSYTPIDQEVEHAYRCDDDEDELKDCWGEGVFLDKAEFAPGNDMPLVLEEYGKKWYFRYPVDDDPNGYKAHEGLWASIMGHRSGALYWWQYTHLGPLDLYDEVYGAAAAFLSDVELGDYQWEAAELTQTSGPGGLQYFGMTHAGPTAGDRPNGTDGPRALLWVVRTPSDEYVDRAAVDGNEFTLAGTVPGSYRVEWIDTWTGEHVDTQTVRSTDGDVPIEVPDGVTRDIAAQVYGPLGEMSMEIVAPTQEYLAGQTTRVEVTFTNTNAMPGAEAVELMLEAPEGWDVATVPQAEESTDSPLLMPGEGVQAAFDVTAPDTGYAGDLHLTAAAEYRHQGHERRQHATMEVRYAGDLPPEEAFGSVQPPLETFASTDARFGQRGNTFLVAASGGRIWESVNEFGAIYLDEAAGPSTSVTTTVAYQQNTHEAARAGLMLRNDISGEESPTGYVLVAATAGRGYVMNVDIDGDGGMDRSYRTGTTTYPARLMLERDGDQVTGYYAEGDGLWQQIATVEIVGAAEEQDVGLFVTANNAEATSRADFIDSRIE</sequence>
<organism evidence="5 6">
    <name type="scientific">Ruania alba</name>
    <dbReference type="NCBI Taxonomy" id="648782"/>
    <lineage>
        <taxon>Bacteria</taxon>
        <taxon>Bacillati</taxon>
        <taxon>Actinomycetota</taxon>
        <taxon>Actinomycetes</taxon>
        <taxon>Micrococcales</taxon>
        <taxon>Ruaniaceae</taxon>
        <taxon>Ruania</taxon>
    </lineage>
</organism>
<evidence type="ECO:0000256" key="2">
    <source>
        <dbReference type="ARBA" id="ARBA00023157"/>
    </source>
</evidence>
<feature type="domain" description="LamG-like jellyroll fold" evidence="4">
    <location>
        <begin position="100"/>
        <end position="224"/>
    </location>
</feature>
<dbReference type="STRING" id="648782.SAMN04488554_3234"/>
<protein>
    <recommendedName>
        <fullName evidence="4">LamG-like jellyroll fold domain-containing protein</fullName>
    </recommendedName>
</protein>
<dbReference type="Gene3D" id="2.60.40.10">
    <property type="entry name" value="Immunoglobulins"/>
    <property type="match status" value="2"/>
</dbReference>
<gene>
    <name evidence="5" type="ORF">SAMN04488554_3234</name>
</gene>
<dbReference type="SUPFAM" id="SSF51445">
    <property type="entry name" value="(Trans)glycosidases"/>
    <property type="match status" value="1"/>
</dbReference>
<reference evidence="6" key="1">
    <citation type="submission" date="2016-10" db="EMBL/GenBank/DDBJ databases">
        <authorList>
            <person name="Varghese N."/>
            <person name="Submissions S."/>
        </authorList>
    </citation>
    <scope>NUCLEOTIDE SEQUENCE [LARGE SCALE GENOMIC DNA]</scope>
    <source>
        <strain evidence="6">DSM 21368</strain>
    </source>
</reference>
<name>A0A1H5M9F1_9MICO</name>
<dbReference type="Gene3D" id="2.60.120.200">
    <property type="match status" value="2"/>
</dbReference>
<keyword evidence="2" id="KW-1015">Disulfide bond</keyword>
<dbReference type="Pfam" id="PF13385">
    <property type="entry name" value="Laminin_G_3"/>
    <property type="match status" value="1"/>
</dbReference>
<evidence type="ECO:0000256" key="1">
    <source>
        <dbReference type="ARBA" id="ARBA00022729"/>
    </source>
</evidence>
<dbReference type="EMBL" id="FNTX01000002">
    <property type="protein sequence ID" value="SEE85976.1"/>
    <property type="molecule type" value="Genomic_DNA"/>
</dbReference>
<dbReference type="GO" id="GO:0005975">
    <property type="term" value="P:carbohydrate metabolic process"/>
    <property type="evidence" value="ECO:0007669"/>
    <property type="project" value="UniProtKB-ARBA"/>
</dbReference>
<feature type="chain" id="PRO_5011725711" description="LamG-like jellyroll fold domain-containing protein" evidence="3">
    <location>
        <begin position="32"/>
        <end position="1131"/>
    </location>
</feature>
<evidence type="ECO:0000313" key="5">
    <source>
        <dbReference type="EMBL" id="SEE85976.1"/>
    </source>
</evidence>
<dbReference type="RefSeq" id="WP_175477157.1">
    <property type="nucleotide sequence ID" value="NZ_FNTX01000002.1"/>
</dbReference>
<keyword evidence="6" id="KW-1185">Reference proteome</keyword>
<accession>A0A1H5M9F1</accession>
<dbReference type="Pfam" id="PF10633">
    <property type="entry name" value="NPCBM_assoc"/>
    <property type="match status" value="1"/>
</dbReference>
<dbReference type="Gene3D" id="3.20.20.80">
    <property type="entry name" value="Glycosidases"/>
    <property type="match status" value="1"/>
</dbReference>
<dbReference type="InterPro" id="IPR018905">
    <property type="entry name" value="A-galactase_NEW3"/>
</dbReference>
<dbReference type="SUPFAM" id="SSF49899">
    <property type="entry name" value="Concanavalin A-like lectins/glucanases"/>
    <property type="match status" value="1"/>
</dbReference>
<evidence type="ECO:0000313" key="6">
    <source>
        <dbReference type="Proteomes" id="UP000199220"/>
    </source>
</evidence>
<proteinExistence type="predicted"/>
<evidence type="ECO:0000256" key="3">
    <source>
        <dbReference type="SAM" id="SignalP"/>
    </source>
</evidence>
<dbReference type="InterPro" id="IPR006558">
    <property type="entry name" value="LamG-like"/>
</dbReference>
<dbReference type="AlphaFoldDB" id="A0A1H5M9F1"/>
<dbReference type="InterPro" id="IPR017853">
    <property type="entry name" value="GH"/>
</dbReference>
<dbReference type="Proteomes" id="UP000199220">
    <property type="component" value="Unassembled WGS sequence"/>
</dbReference>
<keyword evidence="1 3" id="KW-0732">Signal</keyword>
<evidence type="ECO:0000259" key="4">
    <source>
        <dbReference type="SMART" id="SM00560"/>
    </source>
</evidence>
<dbReference type="InterPro" id="IPR013783">
    <property type="entry name" value="Ig-like_fold"/>
</dbReference>